<dbReference type="Proteomes" id="UP001174909">
    <property type="component" value="Unassembled WGS sequence"/>
</dbReference>
<feature type="compositionally biased region" description="Low complexity" evidence="1">
    <location>
        <begin position="199"/>
        <end position="209"/>
    </location>
</feature>
<dbReference type="NCBIfam" id="NF041895">
    <property type="entry name" value="choice_anch_V"/>
    <property type="match status" value="1"/>
</dbReference>
<keyword evidence="3" id="KW-1185">Reference proteome</keyword>
<reference evidence="2" key="1">
    <citation type="submission" date="2023-03" db="EMBL/GenBank/DDBJ databases">
        <authorList>
            <person name="Steffen K."/>
            <person name="Cardenas P."/>
        </authorList>
    </citation>
    <scope>NUCLEOTIDE SEQUENCE</scope>
</reference>
<feature type="region of interest" description="Disordered" evidence="1">
    <location>
        <begin position="190"/>
        <end position="234"/>
    </location>
</feature>
<name>A0AA35RDY6_GEOBA</name>
<accession>A0AA35RDY6</accession>
<dbReference type="InterPro" id="IPR042307">
    <property type="entry name" value="Reeler_sf"/>
</dbReference>
<dbReference type="Gene3D" id="2.60.40.4060">
    <property type="entry name" value="Reeler domain"/>
    <property type="match status" value="1"/>
</dbReference>
<dbReference type="AlphaFoldDB" id="A0AA35RDY6"/>
<sequence>MTVLDADGERAGSFAADAAANTQLSETNAKQYIKHTTIGTAQGTNDAHSWEFQWTAPDADIGPITFYTAGNASNGNFNPIDDYIYTKQAESTPPVPIVAGVSLEIVGDTALSTMDTVAGVNYTLKVTNTGNMMDTIMLEASAEAGIEGSVLGALSDRSVELEAGADAEVTLKVAGDLLTEPGDYPISVTATSKTDSTMTAEVTATTTVETPPPPPTPEIPPPPPTPWDVNDDGTREYSRLSLGRERIWSVWRSP</sequence>
<gene>
    <name evidence="2" type="ORF">GBAR_LOCUS6483</name>
</gene>
<organism evidence="2 3">
    <name type="scientific">Geodia barretti</name>
    <name type="common">Barrett's horny sponge</name>
    <dbReference type="NCBI Taxonomy" id="519541"/>
    <lineage>
        <taxon>Eukaryota</taxon>
        <taxon>Metazoa</taxon>
        <taxon>Porifera</taxon>
        <taxon>Demospongiae</taxon>
        <taxon>Heteroscleromorpha</taxon>
        <taxon>Tetractinellida</taxon>
        <taxon>Astrophorina</taxon>
        <taxon>Geodiidae</taxon>
        <taxon>Geodia</taxon>
    </lineage>
</organism>
<comment type="caution">
    <text evidence="2">The sequence shown here is derived from an EMBL/GenBank/DDBJ whole genome shotgun (WGS) entry which is preliminary data.</text>
</comment>
<evidence type="ECO:0000313" key="3">
    <source>
        <dbReference type="Proteomes" id="UP001174909"/>
    </source>
</evidence>
<feature type="compositionally biased region" description="Pro residues" evidence="1">
    <location>
        <begin position="210"/>
        <end position="226"/>
    </location>
</feature>
<dbReference type="EMBL" id="CASHTH010000987">
    <property type="protein sequence ID" value="CAI8009710.1"/>
    <property type="molecule type" value="Genomic_DNA"/>
</dbReference>
<proteinExistence type="predicted"/>
<evidence type="ECO:0000256" key="1">
    <source>
        <dbReference type="SAM" id="MobiDB-lite"/>
    </source>
</evidence>
<protein>
    <submittedName>
        <fullName evidence="2">Uncharacterized protein</fullName>
    </submittedName>
</protein>
<evidence type="ECO:0000313" key="2">
    <source>
        <dbReference type="EMBL" id="CAI8009710.1"/>
    </source>
</evidence>